<dbReference type="Gene3D" id="3.50.30.30">
    <property type="match status" value="1"/>
</dbReference>
<dbReference type="InterPro" id="IPR007484">
    <property type="entry name" value="Peptidase_M28"/>
</dbReference>
<feature type="domain" description="Peptidase M28" evidence="4">
    <location>
        <begin position="350"/>
        <end position="552"/>
    </location>
</feature>
<dbReference type="InterPro" id="IPR036757">
    <property type="entry name" value="TFR-like_dimer_dom_sf"/>
</dbReference>
<dbReference type="PANTHER" id="PTHR10404:SF46">
    <property type="entry name" value="VACUOLAR PROTEIN SORTING-ASSOCIATED PROTEIN 70"/>
    <property type="match status" value="1"/>
</dbReference>
<dbReference type="Gene3D" id="1.20.930.40">
    <property type="entry name" value="Transferrin receptor-like, dimerisation domain"/>
    <property type="match status" value="1"/>
</dbReference>
<dbReference type="InterPro" id="IPR007365">
    <property type="entry name" value="TFR-like_dimer_dom"/>
</dbReference>
<dbReference type="CDD" id="cd08022">
    <property type="entry name" value="M28_PSMA_like"/>
    <property type="match status" value="1"/>
</dbReference>
<evidence type="ECO:0000259" key="4">
    <source>
        <dbReference type="Pfam" id="PF04389"/>
    </source>
</evidence>
<dbReference type="Proteomes" id="UP000199421">
    <property type="component" value="Unassembled WGS sequence"/>
</dbReference>
<sequence>MNIRLPKVLHSNINLPVNTENSGIHQLFKRSVYRKTIIVTNLLVSAFSIGLYAQTKEQQVLEQKFDNLLQKESIGRNIKELSAKPHHLGSDAGKDVAENIHKQFQSYGWDSNIETYYVLFPTPIERKLELLAPNKFTAVLKEPAFAEDATSGQDGQLPTYNAWGADGDVTAPLVYVNYGLPTDYEQLERLGIDVKGKIVIAKYGKSWRGIKPKVAYEHGAIGCIIYSDPKDDGYYQGDPYPIGPFKNEHTVQRGSVMDMVVYPGDPLTPGIPSLKNAKRLTREEATTILKIPVLPISFHDAKPLLEALDGPAAPEEWRGALPLTYRVGGGAKTAVHLLIKQSWDIVPAYNVIAKIKGAEFPDEWVIRGNHHDAWVNGASDPVSGLASLLEEAKAIGALVKDGYKPKRTLVYCAWDGEEQSLLGSTEWVEDHAEELRAKAVAYINTDNNGAGFFNAGGSHALTQLVTEIAKDVKDPRTQTTIFDRKRANEILQASGPSQSSLLEKTDFSLGALGTGSDYSAFLQHLGIPSLNFAFDGESEGGEYHSIYDSYDNYIRFKDPDFSYGLALSQVSGRAVLRLADATVLPFAYDGLADAIAHYAENLINQAKSLRKSNALYNELIEKGVYREAADPKTSFIAPKRKPQVPPFDFTLLLSSIDSLKRESLALKERQKNFSGKTSDIPTINNKLFQAEKKLLLASGLPRRAWYSHSIYAPGYYTGYGVKTLPGVREGLEEGHYKEAEEGLSQLTNAIRSLTNALKEIGE</sequence>
<dbReference type="Pfam" id="PF02225">
    <property type="entry name" value="PA"/>
    <property type="match status" value="1"/>
</dbReference>
<evidence type="ECO:0000313" key="5">
    <source>
        <dbReference type="EMBL" id="SEK72270.1"/>
    </source>
</evidence>
<name>A0A1H7JEB1_OLID1</name>
<dbReference type="Gene3D" id="3.40.630.10">
    <property type="entry name" value="Zn peptidases"/>
    <property type="match status" value="1"/>
</dbReference>
<dbReference type="PANTHER" id="PTHR10404">
    <property type="entry name" value="N-ACETYLATED-ALPHA-LINKED ACIDIC DIPEPTIDASE"/>
    <property type="match status" value="1"/>
</dbReference>
<dbReference type="Pfam" id="PF04389">
    <property type="entry name" value="Peptidase_M28"/>
    <property type="match status" value="1"/>
</dbReference>
<evidence type="ECO:0000259" key="2">
    <source>
        <dbReference type="Pfam" id="PF02225"/>
    </source>
</evidence>
<dbReference type="AlphaFoldDB" id="A0A1H7JEB1"/>
<evidence type="ECO:0000259" key="3">
    <source>
        <dbReference type="Pfam" id="PF04253"/>
    </source>
</evidence>
<protein>
    <submittedName>
        <fullName evidence="5">N-acetylated-alpha-linked acidic dipeptidase</fullName>
    </submittedName>
</protein>
<organism evidence="5 6">
    <name type="scientific">Olivibacter domesticus</name>
    <name type="common">Pseudosphingobacterium domesticum</name>
    <dbReference type="NCBI Taxonomy" id="407022"/>
    <lineage>
        <taxon>Bacteria</taxon>
        <taxon>Pseudomonadati</taxon>
        <taxon>Bacteroidota</taxon>
        <taxon>Sphingobacteriia</taxon>
        <taxon>Sphingobacteriales</taxon>
        <taxon>Sphingobacteriaceae</taxon>
        <taxon>Olivibacter</taxon>
    </lineage>
</organism>
<reference evidence="6" key="1">
    <citation type="submission" date="2016-10" db="EMBL/GenBank/DDBJ databases">
        <authorList>
            <person name="Varghese N."/>
            <person name="Submissions S."/>
        </authorList>
    </citation>
    <scope>NUCLEOTIDE SEQUENCE [LARGE SCALE GENOMIC DNA]</scope>
    <source>
        <strain evidence="6">DSM 18733</strain>
    </source>
</reference>
<evidence type="ECO:0000256" key="1">
    <source>
        <dbReference type="ARBA" id="ARBA00005634"/>
    </source>
</evidence>
<gene>
    <name evidence="5" type="ORF">SAMN05661044_00976</name>
</gene>
<accession>A0A1H7JEB1</accession>
<dbReference type="InterPro" id="IPR039373">
    <property type="entry name" value="Peptidase_M28B"/>
</dbReference>
<dbReference type="RefSeq" id="WP_093319244.1">
    <property type="nucleotide sequence ID" value="NZ_FOAF01000001.1"/>
</dbReference>
<dbReference type="OrthoDB" id="3646048at2"/>
<feature type="domain" description="Transferrin receptor-like dimerisation" evidence="3">
    <location>
        <begin position="648"/>
        <end position="758"/>
    </location>
</feature>
<dbReference type="Pfam" id="PF04253">
    <property type="entry name" value="TFR_dimer"/>
    <property type="match status" value="1"/>
</dbReference>
<proteinExistence type="inferred from homology"/>
<keyword evidence="6" id="KW-1185">Reference proteome</keyword>
<dbReference type="SUPFAM" id="SSF47672">
    <property type="entry name" value="Transferrin receptor-like dimerisation domain"/>
    <property type="match status" value="1"/>
</dbReference>
<feature type="domain" description="PA" evidence="2">
    <location>
        <begin position="169"/>
        <end position="236"/>
    </location>
</feature>
<comment type="similarity">
    <text evidence="1">Belongs to the peptidase M28 family. M28B subfamily.</text>
</comment>
<dbReference type="EMBL" id="FOAF01000001">
    <property type="protein sequence ID" value="SEK72270.1"/>
    <property type="molecule type" value="Genomic_DNA"/>
</dbReference>
<dbReference type="STRING" id="407022.SAMN05661044_00976"/>
<dbReference type="InterPro" id="IPR003137">
    <property type="entry name" value="PA_domain"/>
</dbReference>
<evidence type="ECO:0000313" key="6">
    <source>
        <dbReference type="Proteomes" id="UP000199421"/>
    </source>
</evidence>
<dbReference type="InterPro" id="IPR046450">
    <property type="entry name" value="PA_dom_sf"/>
</dbReference>
<dbReference type="CDD" id="cd02121">
    <property type="entry name" value="PA_GCPII_like"/>
    <property type="match status" value="1"/>
</dbReference>
<dbReference type="SUPFAM" id="SSF52025">
    <property type="entry name" value="PA domain"/>
    <property type="match status" value="1"/>
</dbReference>
<dbReference type="FunFam" id="3.40.630.10:FF:000101">
    <property type="entry name" value="N-acetylated alpha-linked acidic dipeptidase like 1"/>
    <property type="match status" value="1"/>
</dbReference>
<dbReference type="SUPFAM" id="SSF53187">
    <property type="entry name" value="Zn-dependent exopeptidases"/>
    <property type="match status" value="1"/>
</dbReference>